<keyword evidence="2" id="KW-1185">Reference proteome</keyword>
<comment type="caution">
    <text evidence="1">The sequence shown here is derived from an EMBL/GenBank/DDBJ whole genome shotgun (WGS) entry which is preliminary data.</text>
</comment>
<evidence type="ECO:0000313" key="1">
    <source>
        <dbReference type="EMBL" id="OAL10187.1"/>
    </source>
</evidence>
<dbReference type="EMBL" id="LWUJ01000011">
    <property type="protein sequence ID" value="OAL10187.1"/>
    <property type="molecule type" value="Genomic_DNA"/>
</dbReference>
<dbReference type="Proteomes" id="UP000077623">
    <property type="component" value="Unassembled WGS sequence"/>
</dbReference>
<accession>A0A1A9QCJ5</accession>
<gene>
    <name evidence="1" type="ORF">A6V39_01920</name>
</gene>
<dbReference type="AlphaFoldDB" id="A0A1A9QCJ5"/>
<dbReference type="STRING" id="432608.A6V39_01920"/>
<sequence length="116" mass="13492">MHSKIKKIADEMLLKAFKATTGSSDFAPVSEIFLKHWFESEVWITYDEEILNMELKSINSLENSHIENTIPESKFRLFQKEEGDTWKSLITGIGGYKIDGKKHLLICLSFKDYQIF</sequence>
<organism evidence="1 2">
    <name type="scientific">Candidatus Mycoplasma haematobovis</name>
    <dbReference type="NCBI Taxonomy" id="432608"/>
    <lineage>
        <taxon>Bacteria</taxon>
        <taxon>Bacillati</taxon>
        <taxon>Mycoplasmatota</taxon>
        <taxon>Mollicutes</taxon>
        <taxon>Mycoplasmataceae</taxon>
        <taxon>Mycoplasma</taxon>
    </lineage>
</organism>
<name>A0A1A9QCJ5_9MOLU</name>
<reference evidence="2" key="1">
    <citation type="submission" date="2016-04" db="EMBL/GenBank/DDBJ databases">
        <authorList>
            <person name="Quiroz-Castaneda R.E."/>
            <person name="Martinez-Ocampo F."/>
        </authorList>
    </citation>
    <scope>NUCLEOTIDE SEQUENCE [LARGE SCALE GENOMIC DNA]</scope>
    <source>
        <strain evidence="2">INIFAP01</strain>
    </source>
</reference>
<protein>
    <submittedName>
        <fullName evidence="1">Uncharacterized protein</fullName>
    </submittedName>
</protein>
<proteinExistence type="predicted"/>
<dbReference type="RefSeq" id="WP_187150036.1">
    <property type="nucleotide sequence ID" value="NZ_LWUJ01000011.1"/>
</dbReference>
<evidence type="ECO:0000313" key="2">
    <source>
        <dbReference type="Proteomes" id="UP000077623"/>
    </source>
</evidence>